<dbReference type="InterPro" id="IPR032028">
    <property type="entry name" value="CSTF1_dimer"/>
</dbReference>
<evidence type="ECO:0000313" key="3">
    <source>
        <dbReference type="Proteomes" id="UP000823872"/>
    </source>
</evidence>
<dbReference type="Ensembl" id="ENSFCTT00005016610.1">
    <property type="protein sequence ID" value="ENSFCTP00005011394.1"/>
    <property type="gene ID" value="ENSFCTG00005005929.1"/>
</dbReference>
<reference evidence="2 3" key="1">
    <citation type="submission" date="2021-02" db="EMBL/GenBank/DDBJ databases">
        <title>Safari Cat Assemblies.</title>
        <authorList>
            <person name="Bredemeyer K.R."/>
            <person name="Murphy W.J."/>
        </authorList>
    </citation>
    <scope>NUCLEOTIDE SEQUENCE [LARGE SCALE GENOMIC DNA]</scope>
</reference>
<reference evidence="2" key="2">
    <citation type="submission" date="2025-08" db="UniProtKB">
        <authorList>
            <consortium name="Ensembl"/>
        </authorList>
    </citation>
    <scope>IDENTIFICATION</scope>
    <source>
        <strain evidence="2">breed Abyssinian</strain>
    </source>
</reference>
<accession>A0ABI7WM40</accession>
<dbReference type="Pfam" id="PF16699">
    <property type="entry name" value="CSTF1_dimer"/>
    <property type="match status" value="1"/>
</dbReference>
<reference evidence="2" key="3">
    <citation type="submission" date="2025-09" db="UniProtKB">
        <authorList>
            <consortium name="Ensembl"/>
        </authorList>
    </citation>
    <scope>IDENTIFICATION</scope>
    <source>
        <strain evidence="2">breed Abyssinian</strain>
    </source>
</reference>
<dbReference type="InterPro" id="IPR038184">
    <property type="entry name" value="CSTF1_dimer_sf"/>
</dbReference>
<gene>
    <name evidence="2" type="primary">CSTF1</name>
</gene>
<keyword evidence="3" id="KW-1185">Reference proteome</keyword>
<evidence type="ECO:0000259" key="1">
    <source>
        <dbReference type="Pfam" id="PF16699"/>
    </source>
</evidence>
<proteinExistence type="predicted"/>
<sequence>MYRTKVGLKDRQQLYKLIISQLLYDGYISIANGLINEIKPQSVCAPSEQLLHLIKLGSLGTRGFRDKVSEVFTIRIFPDGFCSVLVPSMCQVQW</sequence>
<dbReference type="Proteomes" id="UP000823872">
    <property type="component" value="Chromosome A3"/>
</dbReference>
<evidence type="ECO:0000313" key="2">
    <source>
        <dbReference type="Ensembl" id="ENSFCTP00005011394.1"/>
    </source>
</evidence>
<protein>
    <submittedName>
        <fullName evidence="2">Cleavage stimulation factor subunit 1</fullName>
    </submittedName>
</protein>
<feature type="domain" description="Cleavage stimulation factor subunit 1 dimerisation" evidence="1">
    <location>
        <begin position="8"/>
        <end position="57"/>
    </location>
</feature>
<dbReference type="Gene3D" id="1.20.960.50">
    <property type="entry name" value="Cleavage stimulation factor subunit 1, dimerisation domain"/>
    <property type="match status" value="1"/>
</dbReference>
<organism evidence="2 3">
    <name type="scientific">Felis catus</name>
    <name type="common">Cat</name>
    <name type="synonym">Felis silvestris catus</name>
    <dbReference type="NCBI Taxonomy" id="9685"/>
    <lineage>
        <taxon>Eukaryota</taxon>
        <taxon>Metazoa</taxon>
        <taxon>Chordata</taxon>
        <taxon>Craniata</taxon>
        <taxon>Vertebrata</taxon>
        <taxon>Euteleostomi</taxon>
        <taxon>Mammalia</taxon>
        <taxon>Eutheria</taxon>
        <taxon>Laurasiatheria</taxon>
        <taxon>Carnivora</taxon>
        <taxon>Feliformia</taxon>
        <taxon>Felidae</taxon>
        <taxon>Felinae</taxon>
        <taxon>Felis</taxon>
    </lineage>
</organism>
<name>A0ABI7WM40_FELCA</name>
<dbReference type="GeneTree" id="ENSGT00910000144253"/>